<keyword evidence="1" id="KW-0597">Phosphoprotein</keyword>
<name>A0A9Y2IAW6_9PSEU</name>
<gene>
    <name evidence="3" type="ORF">QRX50_30230</name>
</gene>
<evidence type="ECO:0000259" key="2">
    <source>
        <dbReference type="PROSITE" id="PS50006"/>
    </source>
</evidence>
<dbReference type="Proteomes" id="UP001236014">
    <property type="component" value="Chromosome"/>
</dbReference>
<dbReference type="RefSeq" id="WP_285966514.1">
    <property type="nucleotide sequence ID" value="NZ_CP127294.1"/>
</dbReference>
<feature type="domain" description="FHA" evidence="2">
    <location>
        <begin position="47"/>
        <end position="98"/>
    </location>
</feature>
<dbReference type="AlphaFoldDB" id="A0A9Y2IAW6"/>
<sequence>MTTGEGMRALPAGHPSLARGFASPPGTLAVLGFAGGVLVPPSVPGPVTFGRNTAEVSVPVGEDDRRVSRRHGVLEHHRDRWWVRATGKVPLRLPESRLLFTGAAPVALPAGYLPLFVHGSRGREHVLEVHVADGRPDVPPAPDGSLDARERLALTVVGQGFLRWEARPRPVPPERAAAQLAMLDPGGDWTPLGVRAALDGVRARFHSASGDGLLFGALLAAAVLVPPDLALLTAEPVPQPRVPDWTQRTVGS</sequence>
<evidence type="ECO:0000313" key="3">
    <source>
        <dbReference type="EMBL" id="WIX75750.1"/>
    </source>
</evidence>
<protein>
    <submittedName>
        <fullName evidence="3">FHA domain-containing protein</fullName>
    </submittedName>
</protein>
<dbReference type="KEGG" id="acab:QRX50_30230"/>
<organism evidence="3 4">
    <name type="scientific">Amycolatopsis carbonis</name>
    <dbReference type="NCBI Taxonomy" id="715471"/>
    <lineage>
        <taxon>Bacteria</taxon>
        <taxon>Bacillati</taxon>
        <taxon>Actinomycetota</taxon>
        <taxon>Actinomycetes</taxon>
        <taxon>Pseudonocardiales</taxon>
        <taxon>Pseudonocardiaceae</taxon>
        <taxon>Amycolatopsis</taxon>
    </lineage>
</organism>
<dbReference type="InterPro" id="IPR000253">
    <property type="entry name" value="FHA_dom"/>
</dbReference>
<evidence type="ECO:0000313" key="4">
    <source>
        <dbReference type="Proteomes" id="UP001236014"/>
    </source>
</evidence>
<dbReference type="SUPFAM" id="SSF49879">
    <property type="entry name" value="SMAD/FHA domain"/>
    <property type="match status" value="1"/>
</dbReference>
<dbReference type="EMBL" id="CP127294">
    <property type="protein sequence ID" value="WIX75750.1"/>
    <property type="molecule type" value="Genomic_DNA"/>
</dbReference>
<dbReference type="PROSITE" id="PS50006">
    <property type="entry name" value="FHA_DOMAIN"/>
    <property type="match status" value="1"/>
</dbReference>
<dbReference type="InterPro" id="IPR008984">
    <property type="entry name" value="SMAD_FHA_dom_sf"/>
</dbReference>
<keyword evidence="4" id="KW-1185">Reference proteome</keyword>
<reference evidence="3 4" key="1">
    <citation type="submission" date="2023-06" db="EMBL/GenBank/DDBJ databases">
        <authorList>
            <person name="Oyuntsetseg B."/>
            <person name="Kim S.B."/>
        </authorList>
    </citation>
    <scope>NUCLEOTIDE SEQUENCE [LARGE SCALE GENOMIC DNA]</scope>
    <source>
        <strain evidence="3 4">2-15</strain>
    </source>
</reference>
<proteinExistence type="predicted"/>
<evidence type="ECO:0000256" key="1">
    <source>
        <dbReference type="ARBA" id="ARBA00022553"/>
    </source>
</evidence>
<dbReference type="CDD" id="cd00060">
    <property type="entry name" value="FHA"/>
    <property type="match status" value="1"/>
</dbReference>
<accession>A0A9Y2IAW6</accession>